<gene>
    <name evidence="1" type="ORF">L1987_25368</name>
</gene>
<evidence type="ECO:0000313" key="1">
    <source>
        <dbReference type="EMBL" id="KAI3809396.1"/>
    </source>
</evidence>
<comment type="caution">
    <text evidence="1">The sequence shown here is derived from an EMBL/GenBank/DDBJ whole genome shotgun (WGS) entry which is preliminary data.</text>
</comment>
<accession>A0ACB9IPG9</accession>
<dbReference type="Proteomes" id="UP001056120">
    <property type="component" value="Linkage Group LG08"/>
</dbReference>
<reference evidence="2" key="1">
    <citation type="journal article" date="2022" name="Mol. Ecol. Resour.">
        <title>The genomes of chicory, endive, great burdock and yacon provide insights into Asteraceae palaeo-polyploidization history and plant inulin production.</title>
        <authorList>
            <person name="Fan W."/>
            <person name="Wang S."/>
            <person name="Wang H."/>
            <person name="Wang A."/>
            <person name="Jiang F."/>
            <person name="Liu H."/>
            <person name="Zhao H."/>
            <person name="Xu D."/>
            <person name="Zhang Y."/>
        </authorList>
    </citation>
    <scope>NUCLEOTIDE SEQUENCE [LARGE SCALE GENOMIC DNA]</scope>
    <source>
        <strain evidence="2">cv. Yunnan</strain>
    </source>
</reference>
<dbReference type="EMBL" id="CM042025">
    <property type="protein sequence ID" value="KAI3809396.1"/>
    <property type="molecule type" value="Genomic_DNA"/>
</dbReference>
<name>A0ACB9IPG9_9ASTR</name>
<reference evidence="1 2" key="2">
    <citation type="journal article" date="2022" name="Mol. Ecol. Resour.">
        <title>The genomes of chicory, endive, great burdock and yacon provide insights into Asteraceae paleo-polyploidization history and plant inulin production.</title>
        <authorList>
            <person name="Fan W."/>
            <person name="Wang S."/>
            <person name="Wang H."/>
            <person name="Wang A."/>
            <person name="Jiang F."/>
            <person name="Liu H."/>
            <person name="Zhao H."/>
            <person name="Xu D."/>
            <person name="Zhang Y."/>
        </authorList>
    </citation>
    <scope>NUCLEOTIDE SEQUENCE [LARGE SCALE GENOMIC DNA]</scope>
    <source>
        <strain evidence="2">cv. Yunnan</strain>
        <tissue evidence="1">Leaves</tissue>
    </source>
</reference>
<evidence type="ECO:0000313" key="2">
    <source>
        <dbReference type="Proteomes" id="UP001056120"/>
    </source>
</evidence>
<sequence>MEMLTDSVGDFFPWLSPLIDVFSGWNSRVEKCFSNLDAYIETILAEHQNRTISDDDKDFVHALVELSTIENAAGYRLTKEDVKALIMNRKRTETRYRKNDILENGGERDTKIASASPLLIPHESLRHCQIGGYDVFPGTTVLVNGWAIGRDPETWGENAAEFYPERFENLEVEYGGGSYEMVPFGGGRRPCPAMNLTPTVIEFTIANLLYWFDWEVPDEVKNEDLNMIEKEDSLVLRKKLPLYLIPIKHMWED</sequence>
<protein>
    <submittedName>
        <fullName evidence="1">Uncharacterized protein</fullName>
    </submittedName>
</protein>
<keyword evidence="2" id="KW-1185">Reference proteome</keyword>
<organism evidence="1 2">
    <name type="scientific">Smallanthus sonchifolius</name>
    <dbReference type="NCBI Taxonomy" id="185202"/>
    <lineage>
        <taxon>Eukaryota</taxon>
        <taxon>Viridiplantae</taxon>
        <taxon>Streptophyta</taxon>
        <taxon>Embryophyta</taxon>
        <taxon>Tracheophyta</taxon>
        <taxon>Spermatophyta</taxon>
        <taxon>Magnoliopsida</taxon>
        <taxon>eudicotyledons</taxon>
        <taxon>Gunneridae</taxon>
        <taxon>Pentapetalae</taxon>
        <taxon>asterids</taxon>
        <taxon>campanulids</taxon>
        <taxon>Asterales</taxon>
        <taxon>Asteraceae</taxon>
        <taxon>Asteroideae</taxon>
        <taxon>Heliantheae alliance</taxon>
        <taxon>Millerieae</taxon>
        <taxon>Smallanthus</taxon>
    </lineage>
</organism>
<proteinExistence type="predicted"/>